<dbReference type="EMBL" id="LAZR01000272">
    <property type="protein sequence ID" value="KKN77850.1"/>
    <property type="molecule type" value="Genomic_DNA"/>
</dbReference>
<sequence length="122" mass="13861">MNAIEKKYAVSRIEDLASTVRNSINNRSRVEPLNKKQMIKLLQTGKVNAKKNSDISYYGTCIYSLFDWTPFLFIPELSDKQANIKKAKLAADVQETKDAIMLGDNNIALEFINKFAGRCKKL</sequence>
<protein>
    <submittedName>
        <fullName evidence="1">Uncharacterized protein</fullName>
    </submittedName>
</protein>
<gene>
    <name evidence="1" type="ORF">LCGC14_0355870</name>
</gene>
<name>A0A0F9T9G8_9ZZZZ</name>
<organism evidence="1">
    <name type="scientific">marine sediment metagenome</name>
    <dbReference type="NCBI Taxonomy" id="412755"/>
    <lineage>
        <taxon>unclassified sequences</taxon>
        <taxon>metagenomes</taxon>
        <taxon>ecological metagenomes</taxon>
    </lineage>
</organism>
<reference evidence="1" key="1">
    <citation type="journal article" date="2015" name="Nature">
        <title>Complex archaea that bridge the gap between prokaryotes and eukaryotes.</title>
        <authorList>
            <person name="Spang A."/>
            <person name="Saw J.H."/>
            <person name="Jorgensen S.L."/>
            <person name="Zaremba-Niedzwiedzka K."/>
            <person name="Martijn J."/>
            <person name="Lind A.E."/>
            <person name="van Eijk R."/>
            <person name="Schleper C."/>
            <person name="Guy L."/>
            <person name="Ettema T.J."/>
        </authorList>
    </citation>
    <scope>NUCLEOTIDE SEQUENCE</scope>
</reference>
<proteinExistence type="predicted"/>
<evidence type="ECO:0000313" key="1">
    <source>
        <dbReference type="EMBL" id="KKN77850.1"/>
    </source>
</evidence>
<accession>A0A0F9T9G8</accession>
<comment type="caution">
    <text evidence="1">The sequence shown here is derived from an EMBL/GenBank/DDBJ whole genome shotgun (WGS) entry which is preliminary data.</text>
</comment>
<dbReference type="AlphaFoldDB" id="A0A0F9T9G8"/>